<accession>A0A833WD16</accession>
<evidence type="ECO:0000313" key="3">
    <source>
        <dbReference type="EMBL" id="KAF4037747.1"/>
    </source>
</evidence>
<organism evidence="3 4">
    <name type="scientific">Phytophthora infestans</name>
    <name type="common">Potato late blight agent</name>
    <name type="synonym">Botrytis infestans</name>
    <dbReference type="NCBI Taxonomy" id="4787"/>
    <lineage>
        <taxon>Eukaryota</taxon>
        <taxon>Sar</taxon>
        <taxon>Stramenopiles</taxon>
        <taxon>Oomycota</taxon>
        <taxon>Peronosporomycetes</taxon>
        <taxon>Peronosporales</taxon>
        <taxon>Peronosporaceae</taxon>
        <taxon>Phytophthora</taxon>
    </lineage>
</organism>
<comment type="caution">
    <text evidence="3">The sequence shown here is derived from an EMBL/GenBank/DDBJ whole genome shotgun (WGS) entry which is preliminary data.</text>
</comment>
<dbReference type="EMBL" id="WSZM01001025">
    <property type="protein sequence ID" value="KAF4028553.1"/>
    <property type="molecule type" value="Genomic_DNA"/>
</dbReference>
<evidence type="ECO:0000256" key="1">
    <source>
        <dbReference type="SAM" id="MobiDB-lite"/>
    </source>
</evidence>
<feature type="compositionally biased region" description="Low complexity" evidence="1">
    <location>
        <begin position="52"/>
        <end position="63"/>
    </location>
</feature>
<gene>
    <name evidence="3" type="ORF">GN244_ATG10194</name>
    <name evidence="2" type="ORF">GN244_ATG19771</name>
</gene>
<sequence>MDSTLQLHQTLDDKLENLASGIKMVHLKVEEEEPNNAKRKREEADEMEDASSSDSSSSSPSSGSDDDSEEEDLNRHKKMKVIEQSKHPQGSESPHASGINVSADLSLAHEALAFFTTLKPGNADMTHTWATTLFNLKLLLNRLSNRDARTDKPTAEVTSQALEAAVTAFSKLERTAEVTEQVRALLAALNDACLKNEVLRVVFYRVRDELESLEMSNPRTALETSGKVLSFKELVDKIASLPSTEKPSRILEALDVIHHVMVEDPHCTRQAEARYSADVVKYWISAIPFQHELGKAYETYASSFAEYSTKIAGRTNQVGWKRLADKLHKLIRRRRKQTKITSCVPPTLSKATTRKRDQLMAINAEATQWRDGNFTLDQLQKNIKGLGEIVSYQAKDWDFLADVNVRLCVNKLIRCSHMIPKEEQREKYLKTLKRWKKKIAAYQELIKRK</sequence>
<protein>
    <submittedName>
        <fullName evidence="3">Uncharacterized protein</fullName>
    </submittedName>
</protein>
<evidence type="ECO:0000313" key="2">
    <source>
        <dbReference type="EMBL" id="KAF4028553.1"/>
    </source>
</evidence>
<evidence type="ECO:0000313" key="4">
    <source>
        <dbReference type="Proteomes" id="UP000602510"/>
    </source>
</evidence>
<name>A0A833WD16_PHYIN</name>
<keyword evidence="4" id="KW-1185">Reference proteome</keyword>
<dbReference type="AlphaFoldDB" id="A0A833WD16"/>
<feature type="region of interest" description="Disordered" evidence="1">
    <location>
        <begin position="25"/>
        <end position="75"/>
    </location>
</feature>
<proteinExistence type="predicted"/>
<dbReference type="EMBL" id="WSZM01000234">
    <property type="protein sequence ID" value="KAF4037747.1"/>
    <property type="molecule type" value="Genomic_DNA"/>
</dbReference>
<dbReference type="Proteomes" id="UP000602510">
    <property type="component" value="Unassembled WGS sequence"/>
</dbReference>
<reference evidence="3" key="1">
    <citation type="submission" date="2020-04" db="EMBL/GenBank/DDBJ databases">
        <title>Hybrid Assembly of Korean Phytophthora infestans isolates.</title>
        <authorList>
            <person name="Prokchorchik M."/>
            <person name="Lee Y."/>
            <person name="Seo J."/>
            <person name="Cho J.-H."/>
            <person name="Park Y.-E."/>
            <person name="Jang D.-C."/>
            <person name="Im J.-S."/>
            <person name="Choi J.-G."/>
            <person name="Park H.-J."/>
            <person name="Lee G.-B."/>
            <person name="Lee Y.-G."/>
            <person name="Hong S.-Y."/>
            <person name="Cho K."/>
            <person name="Sohn K.H."/>
        </authorList>
    </citation>
    <scope>NUCLEOTIDE SEQUENCE</scope>
    <source>
        <strain evidence="3">KR_1_A1</strain>
    </source>
</reference>